<evidence type="ECO:0000256" key="1">
    <source>
        <dbReference type="SAM" id="MobiDB-lite"/>
    </source>
</evidence>
<name>A0A8K1CTU7_PYTOL</name>
<feature type="compositionally biased region" description="Basic residues" evidence="1">
    <location>
        <begin position="386"/>
        <end position="395"/>
    </location>
</feature>
<feature type="compositionally biased region" description="Acidic residues" evidence="1">
    <location>
        <begin position="75"/>
        <end position="91"/>
    </location>
</feature>
<keyword evidence="2" id="KW-1133">Transmembrane helix</keyword>
<keyword evidence="4" id="KW-1185">Reference proteome</keyword>
<reference evidence="3" key="1">
    <citation type="submission" date="2019-03" db="EMBL/GenBank/DDBJ databases">
        <title>Long read genome sequence of the mycoparasitic Pythium oligandrum ATCC 38472 isolated from sugarbeet rhizosphere.</title>
        <authorList>
            <person name="Gaulin E."/>
        </authorList>
    </citation>
    <scope>NUCLEOTIDE SEQUENCE</scope>
    <source>
        <strain evidence="3">ATCC 38472_TT</strain>
    </source>
</reference>
<feature type="transmembrane region" description="Helical" evidence="2">
    <location>
        <begin position="205"/>
        <end position="224"/>
    </location>
</feature>
<feature type="compositionally biased region" description="Basic and acidic residues" evidence="1">
    <location>
        <begin position="371"/>
        <end position="385"/>
    </location>
</feature>
<sequence>MRVRLRAPDETEPSPQHTSPYAPARLPQLDVNSPEFIEQRLENLKRKPNWLSYLDQYVNAHPDDDEDGEKREVENAEEEDEQTGDDEPWAGDDEPGFFKTLLYSSAIVALTPVWVLAYPVLRNRKPDTWPLGCSSFGALYVLSVSQIVFIALGLVLLYYTMCKALPELDGRGLVVLRTEGHELVDALSACRAGVRTGNEGIIREHCSSLVVDAITFLTIVWLVFKTHRRWGRYALMGVGVLMFLDFPSKVNRALQPSPVIVRVDPDFALLDEEILVALDGKNLQPGGTVAWIAYWGCASTSPVEACDLQFSETFEMGVVPVTFTSIDHFIPCYRNPPNPLKAEDFHCFEDVRLRVKDKQSIPGWSKAIGPPEEKNQAPVPTEKRTPVKTKRRSEKKVKTVGVSAKGELDV</sequence>
<dbReference type="EMBL" id="SPLM01000002">
    <property type="protein sequence ID" value="TMW68501.1"/>
    <property type="molecule type" value="Genomic_DNA"/>
</dbReference>
<evidence type="ECO:0000256" key="2">
    <source>
        <dbReference type="SAM" id="Phobius"/>
    </source>
</evidence>
<dbReference type="Proteomes" id="UP000794436">
    <property type="component" value="Unassembled WGS sequence"/>
</dbReference>
<feature type="region of interest" description="Disordered" evidence="1">
    <location>
        <begin position="362"/>
        <end position="410"/>
    </location>
</feature>
<feature type="transmembrane region" description="Helical" evidence="2">
    <location>
        <begin position="101"/>
        <end position="118"/>
    </location>
</feature>
<evidence type="ECO:0000313" key="4">
    <source>
        <dbReference type="Proteomes" id="UP000794436"/>
    </source>
</evidence>
<dbReference type="AlphaFoldDB" id="A0A8K1CTU7"/>
<protein>
    <submittedName>
        <fullName evidence="3">Uncharacterized protein</fullName>
    </submittedName>
</protein>
<feature type="transmembrane region" description="Helical" evidence="2">
    <location>
        <begin position="138"/>
        <end position="159"/>
    </location>
</feature>
<gene>
    <name evidence="3" type="ORF">Poli38472_005969</name>
</gene>
<feature type="region of interest" description="Disordered" evidence="1">
    <location>
        <begin position="61"/>
        <end position="91"/>
    </location>
</feature>
<keyword evidence="2" id="KW-0472">Membrane</keyword>
<keyword evidence="2" id="KW-0812">Transmembrane</keyword>
<evidence type="ECO:0000313" key="3">
    <source>
        <dbReference type="EMBL" id="TMW68501.1"/>
    </source>
</evidence>
<accession>A0A8K1CTU7</accession>
<proteinExistence type="predicted"/>
<feature type="region of interest" description="Disordered" evidence="1">
    <location>
        <begin position="1"/>
        <end position="30"/>
    </location>
</feature>
<comment type="caution">
    <text evidence="3">The sequence shown here is derived from an EMBL/GenBank/DDBJ whole genome shotgun (WGS) entry which is preliminary data.</text>
</comment>
<organism evidence="3 4">
    <name type="scientific">Pythium oligandrum</name>
    <name type="common">Mycoparasitic fungus</name>
    <dbReference type="NCBI Taxonomy" id="41045"/>
    <lineage>
        <taxon>Eukaryota</taxon>
        <taxon>Sar</taxon>
        <taxon>Stramenopiles</taxon>
        <taxon>Oomycota</taxon>
        <taxon>Peronosporomycetes</taxon>
        <taxon>Pythiales</taxon>
        <taxon>Pythiaceae</taxon>
        <taxon>Pythium</taxon>
    </lineage>
</organism>
<dbReference type="OrthoDB" id="74749at2759"/>